<dbReference type="EMBL" id="JAUTXU010000190">
    <property type="protein sequence ID" value="KAK3700002.1"/>
    <property type="molecule type" value="Genomic_DNA"/>
</dbReference>
<keyword evidence="2" id="KW-1185">Reference proteome</keyword>
<name>A0ACC3MNK1_9PEZI</name>
<organism evidence="1 2">
    <name type="scientific">Vermiconidia calcicola</name>
    <dbReference type="NCBI Taxonomy" id="1690605"/>
    <lineage>
        <taxon>Eukaryota</taxon>
        <taxon>Fungi</taxon>
        <taxon>Dikarya</taxon>
        <taxon>Ascomycota</taxon>
        <taxon>Pezizomycotina</taxon>
        <taxon>Dothideomycetes</taxon>
        <taxon>Dothideomycetidae</taxon>
        <taxon>Mycosphaerellales</taxon>
        <taxon>Extremaceae</taxon>
        <taxon>Vermiconidia</taxon>
    </lineage>
</organism>
<dbReference type="Proteomes" id="UP001281147">
    <property type="component" value="Unassembled WGS sequence"/>
</dbReference>
<sequence>MPPLADGEREHAATSPLATPSQTLRAPNAAKRVPVDSTLDDFRSAVTRDALREEAHRVAAINQPRKVSAPVLAGAPKTSPPMSPNMSSSSSNPLVAARANPRTVMPRNPSIDSTVSTVSTASQKVNGTTAYRVSEESTSAQDVAALIAAAGSPENAIQKLINDKNQAASHNAQLWRLVEKQRAMILGLNKDLERSLKEKDRYRRKLKDSLVQSESAPSLMTANQQLEDLVGRETSQSPVVAEDDVAARQPAGMRDISLDSRKVSDASDAMSFAPGRSDTPQDTSNAPSSILPATPLSATSANTIARDPERMDNVSGQTSSLERKVPAPIAVERKATETPPISPRVEMLQQTQSSLAAGQFGHRKNLSAASTASPPPSAKSFSSPKTSRKAPPAPLDLTSKKMELAPVDASNDIIDASDSEYEEDPGSARAEKLARGRRKTREEDDREREAVAQQEWEHRSRSKKDKKSKSKSKSKPPAESSEMLPNPSASTAAERIAPEAPREQMVKLPSYQSSNDPTSIIRQRALSDAGGLLPRSITAPSLMSPGLPMSPRPGDRPMNSPQPRPPIKMLNSMPMSPKSGIAGLPLSPRAPRQPIPMPPQTPLSLASPHLARAEAYQQPAAHPSSLANQLRSSPSGSPEYERPSTSSDPVPMTPGEIYRGLVTEQYPDLLLPPNALPSIYIKTASSRMRPSRLSYIASKASEENPVFTLAVHERSDNKQLWRVEKTLAALANLDEQIKTVCAFRDRLPEKPLFTGHAPAKIDARRVALDGYFSRMLDSVTEEKSALVVCKYLSTDALGAAEARDYFGGAIGSVDLRPDTPVNKLGQRPRREGYLTKRGKNFGGWKARYFILDGPTFKYFDSRGGAQLGSIKLQNAQIGKQSNHGQNPQEDEDNQFRHAFLILEPKKKDSSSLVRHVLCAESDEERDIWVEDLLQYVDYRDDEDDTAPRAIQPARQAISVARSPRLKQSYTDLRPPSRNKEVPEMKGDTLRAVGYNDTVAGDAPVIGPPKADTPSPPYDTNFGPAVEHGANNHPNISGPTNLQVISNASDWGMATRPPPTPQNKDKKRSIFAGFRGRSSSDLAPNERLMSPGLPPQDHYATGSPRAVFGVPLAEAVEFARPADVGTELPAVVYRCIEYLLAKNALAEEGIFRLSGSNTVIKGLKDRFNNEGDVNLTGDGKYYDIHAVASLLKLYLRELPSSILTRELHLEFLQCLEMHGKDKVIALNVLVHKLPGPNKALLDALSSFLLSIVNNAEVNKMNVRNVGIVFAPTLNVPAPLISSFVEDQSAIFGQPIDAAESPTATHQVSSSVTSTDLRSPRKQMFSDLPTPAYNQTTFQSFGAPHHGEDNTGMIPMQPTYAKYQMAPQGDGGYGSLNDALRSPTVYNTASNGVPSSRETKSKRRESTMLGFNLGSGIQKKSSKSRLREEEGASF</sequence>
<evidence type="ECO:0000313" key="1">
    <source>
        <dbReference type="EMBL" id="KAK3700002.1"/>
    </source>
</evidence>
<protein>
    <submittedName>
        <fullName evidence="1">Rho GTPase activating protein</fullName>
    </submittedName>
</protein>
<gene>
    <name evidence="1" type="primary">BEM3_2</name>
    <name evidence="1" type="ORF">LTR37_016162</name>
</gene>
<reference evidence="1" key="1">
    <citation type="submission" date="2023-07" db="EMBL/GenBank/DDBJ databases">
        <title>Black Yeasts Isolated from many extreme environments.</title>
        <authorList>
            <person name="Coleine C."/>
            <person name="Stajich J.E."/>
            <person name="Selbmann L."/>
        </authorList>
    </citation>
    <scope>NUCLEOTIDE SEQUENCE</scope>
    <source>
        <strain evidence="1">CCFEE 5714</strain>
    </source>
</reference>
<evidence type="ECO:0000313" key="2">
    <source>
        <dbReference type="Proteomes" id="UP001281147"/>
    </source>
</evidence>
<proteinExistence type="predicted"/>
<accession>A0ACC3MNK1</accession>
<comment type="caution">
    <text evidence="1">The sequence shown here is derived from an EMBL/GenBank/DDBJ whole genome shotgun (WGS) entry which is preliminary data.</text>
</comment>